<name>A0A6H1Z9M2_9ZZZZ</name>
<proteinExistence type="predicted"/>
<keyword evidence="1" id="KW-0175">Coiled coil</keyword>
<gene>
    <name evidence="2" type="ORF">TM448A00065_0031</name>
    <name evidence="3" type="ORF">TM448B00134_0076</name>
</gene>
<reference evidence="2" key="1">
    <citation type="submission" date="2020-03" db="EMBL/GenBank/DDBJ databases">
        <title>The deep terrestrial virosphere.</title>
        <authorList>
            <person name="Holmfeldt K."/>
            <person name="Nilsson E."/>
            <person name="Simone D."/>
            <person name="Lopez-Fernandez M."/>
            <person name="Wu X."/>
            <person name="de Brujin I."/>
            <person name="Lundin D."/>
            <person name="Andersson A."/>
            <person name="Bertilsson S."/>
            <person name="Dopson M."/>
        </authorList>
    </citation>
    <scope>NUCLEOTIDE SEQUENCE</scope>
    <source>
        <strain evidence="2">TM448A00065</strain>
        <strain evidence="3">TM448B00134</strain>
    </source>
</reference>
<evidence type="ECO:0000256" key="1">
    <source>
        <dbReference type="SAM" id="Coils"/>
    </source>
</evidence>
<evidence type="ECO:0000313" key="3">
    <source>
        <dbReference type="EMBL" id="QJH93782.1"/>
    </source>
</evidence>
<protein>
    <submittedName>
        <fullName evidence="2">Uncharacterized protein</fullName>
    </submittedName>
</protein>
<feature type="coiled-coil region" evidence="1">
    <location>
        <begin position="27"/>
        <end position="85"/>
    </location>
</feature>
<organism evidence="2">
    <name type="scientific">viral metagenome</name>
    <dbReference type="NCBI Taxonomy" id="1070528"/>
    <lineage>
        <taxon>unclassified sequences</taxon>
        <taxon>metagenomes</taxon>
        <taxon>organismal metagenomes</taxon>
    </lineage>
</organism>
<dbReference type="EMBL" id="MT144591">
    <property type="protein sequence ID" value="QJH93782.1"/>
    <property type="molecule type" value="Genomic_DNA"/>
</dbReference>
<evidence type="ECO:0000313" key="2">
    <source>
        <dbReference type="EMBL" id="QJA43985.1"/>
    </source>
</evidence>
<dbReference type="EMBL" id="MT143972">
    <property type="protein sequence ID" value="QJA43985.1"/>
    <property type="molecule type" value="Genomic_DNA"/>
</dbReference>
<sequence length="105" mass="12487">MTCKRCTDLEAELEARREAGRQMTRFAQDDTRRVVELENKLREVERERDEARMQRDGYHDQLNRLPRWQMERDEARQEVATLRQQIAEDPVRRVLAIGTTSNSGN</sequence>
<dbReference type="AlphaFoldDB" id="A0A6H1Z9M2"/>
<accession>A0A6H1Z9M2</accession>